<protein>
    <submittedName>
        <fullName evidence="2">BA75_00180T0</fullName>
    </submittedName>
</protein>
<accession>A0A1B2J7B0</accession>
<keyword evidence="1" id="KW-0732">Signal</keyword>
<gene>
    <name evidence="2" type="ORF">ATY40_BA7500180</name>
</gene>
<dbReference type="EMBL" id="CP014584">
    <property type="protein sequence ID" value="ANZ73884.1"/>
    <property type="molecule type" value="Genomic_DNA"/>
</dbReference>
<keyword evidence="3" id="KW-1185">Reference proteome</keyword>
<evidence type="ECO:0000313" key="3">
    <source>
        <dbReference type="Proteomes" id="UP000094565"/>
    </source>
</evidence>
<organism evidence="2 3">
    <name type="scientific">Komagataella pastoris</name>
    <name type="common">Yeast</name>
    <name type="synonym">Pichia pastoris</name>
    <dbReference type="NCBI Taxonomy" id="4922"/>
    <lineage>
        <taxon>Eukaryota</taxon>
        <taxon>Fungi</taxon>
        <taxon>Dikarya</taxon>
        <taxon>Ascomycota</taxon>
        <taxon>Saccharomycotina</taxon>
        <taxon>Pichiomycetes</taxon>
        <taxon>Pichiales</taxon>
        <taxon>Pichiaceae</taxon>
        <taxon>Komagataella</taxon>
    </lineage>
</organism>
<evidence type="ECO:0000256" key="1">
    <source>
        <dbReference type="SAM" id="SignalP"/>
    </source>
</evidence>
<evidence type="ECO:0000313" key="2">
    <source>
        <dbReference type="EMBL" id="ANZ73884.1"/>
    </source>
</evidence>
<feature type="signal peptide" evidence="1">
    <location>
        <begin position="1"/>
        <end position="26"/>
    </location>
</feature>
<name>A0A1B2J7B0_PICPA</name>
<feature type="chain" id="PRO_5008539308" evidence="1">
    <location>
        <begin position="27"/>
        <end position="514"/>
    </location>
</feature>
<dbReference type="OrthoDB" id="10285232at2759"/>
<proteinExistence type="predicted"/>
<dbReference type="AlphaFoldDB" id="A0A1B2J7B0"/>
<sequence>MDQLIPLLLLAVISQWFLDSHYSAHAVVDYPPEIWTQILHQLNQKDVIALMLTNRITCSLSATRLYRRVYITAEDSQMPPTSYDEWNYTFTTATKFLQMLRTSDGNKFLVETVYVGCKLNPVILFELASLLPHAAVLCMDMAYVILPHYDWGSSIWIIGNAITNSKAQLRLEELAVDDSIPFYGLNHERALQLPSLKKLSIKATHWTKTLPLVTDLLSAMHPFQLESLEVGDPLVFCEVCSSLGTSEQFRLKSLTLDFGSSNDIPPDYDYTRLLEIMANCIQKVHELRLRFWTFQETDGISEFLLKIAALLGPNLQSLGIFFLGEAPRPIEDQDPIQLVTTKLYPSCLPDIVGFFTVIQHLRLEEMTLSVSHQIGLDEMTANGSNSRFTILRAALSLSVVRLNVFGNLCGPFFNGWVRRYDIGHGRIFRIAPRHNVLGGALPPIQDEHIQSLPDLEMAQLVSQRQFICAARGQISVPFPFANKDAPLLRERYRLLIEDHAGALPADIHINGLLV</sequence>
<dbReference type="Proteomes" id="UP000094565">
    <property type="component" value="Chromosome 1"/>
</dbReference>
<reference evidence="2 3" key="1">
    <citation type="submission" date="2016-02" db="EMBL/GenBank/DDBJ databases">
        <title>Comparative genomic and transcriptomic foundation for Pichia pastoris.</title>
        <authorList>
            <person name="Love K.R."/>
            <person name="Shah K.A."/>
            <person name="Whittaker C.A."/>
            <person name="Wu J."/>
            <person name="Bartlett M.C."/>
            <person name="Ma D."/>
            <person name="Leeson R.L."/>
            <person name="Priest M."/>
            <person name="Young S.K."/>
            <person name="Love J.C."/>
        </authorList>
    </citation>
    <scope>NUCLEOTIDE SEQUENCE [LARGE SCALE GENOMIC DNA]</scope>
    <source>
        <strain evidence="2 3">ATCC 28485</strain>
    </source>
</reference>